<name>C7XXR5_9LACO</name>
<dbReference type="EC" id="3.2.2.-" evidence="5"/>
<dbReference type="InterPro" id="IPR003180">
    <property type="entry name" value="MPG"/>
</dbReference>
<keyword evidence="7" id="KW-1185">Reference proteome</keyword>
<sequence>MNDYQRFFTGRPTTVIAQDLLGREVIYNGPQGQLGGLIVETEAYLGESDSASHAYGGRRTDYTESLYGNPGDIYIYQIRSHYCFDVVVQGAEEPQGILIRALEPTINVEQMNRNRGMGGTNVTNGPGKLVQALGIHDRKLDGQSMANASLTIRIANKREPLAIMSSPRVGINPQGANAQEDLRFYVAHNPYVSKMRKRDSDMKNHGWRK</sequence>
<dbReference type="OrthoDB" id="9794313at2"/>
<gene>
    <name evidence="6" type="ORF">HMPREF0501_01479</name>
</gene>
<dbReference type="PANTHER" id="PTHR10429">
    <property type="entry name" value="DNA-3-METHYLADENINE GLYCOSYLASE"/>
    <property type="match status" value="1"/>
</dbReference>
<protein>
    <recommendedName>
        <fullName evidence="5">Putative 3-methyladenine DNA glycosylase</fullName>
        <ecNumber evidence="5">3.2.2.-</ecNumber>
    </recommendedName>
</protein>
<evidence type="ECO:0000313" key="6">
    <source>
        <dbReference type="EMBL" id="EEU29685.1"/>
    </source>
</evidence>
<evidence type="ECO:0000256" key="2">
    <source>
        <dbReference type="ARBA" id="ARBA00022763"/>
    </source>
</evidence>
<dbReference type="Gene3D" id="3.10.300.10">
    <property type="entry name" value="Methylpurine-DNA glycosylase (MPG)"/>
    <property type="match status" value="1"/>
</dbReference>
<reference evidence="6 7" key="1">
    <citation type="submission" date="2009-06" db="EMBL/GenBank/DDBJ databases">
        <title>The Genome Sequence of Lactobacillus coleohominis strain 101-4-CHN.</title>
        <authorList>
            <consortium name="The Broad Institute Genome Sequencing Platform"/>
            <person name="Ward D."/>
            <person name="Young S.K."/>
            <person name="Zeng Q."/>
            <person name="Koehrsen M."/>
            <person name="Alvarado L."/>
            <person name="Berlin A."/>
            <person name="Borenstein D."/>
            <person name="Chen Z."/>
            <person name="Engels R."/>
            <person name="Freedman E."/>
            <person name="Gellesch M."/>
            <person name="Goldberg J."/>
            <person name="Griggs A."/>
            <person name="Gujja S."/>
            <person name="Heiman D."/>
            <person name="Hepburn T."/>
            <person name="Howarth C."/>
            <person name="Jen D."/>
            <person name="Larson L."/>
            <person name="Lewis B."/>
            <person name="Mehta T."/>
            <person name="Park D."/>
            <person name="Pearson M."/>
            <person name="Roberts A."/>
            <person name="Saif S."/>
            <person name="Shea T."/>
            <person name="Shenoy N."/>
            <person name="Sisk P."/>
            <person name="Stolte C."/>
            <person name="Sykes S."/>
            <person name="Walk T."/>
            <person name="White J."/>
            <person name="Yandava C."/>
            <person name="Liu Y."/>
            <person name="Xu Q."/>
            <person name="Lander E."/>
            <person name="Nusbaum C."/>
            <person name="Galagan J."/>
            <person name="Birren B."/>
        </authorList>
    </citation>
    <scope>NUCLEOTIDE SEQUENCE [LARGE SCALE GENOMIC DNA]</scope>
    <source>
        <strain evidence="6 7">101-4-CHN</strain>
    </source>
</reference>
<dbReference type="HOGENOM" id="CLU_060471_2_0_9"/>
<accession>C7XXR5</accession>
<dbReference type="SUPFAM" id="SSF50486">
    <property type="entry name" value="FMT C-terminal domain-like"/>
    <property type="match status" value="1"/>
</dbReference>
<proteinExistence type="inferred from homology"/>
<keyword evidence="3 5" id="KW-0378">Hydrolase</keyword>
<evidence type="ECO:0000256" key="4">
    <source>
        <dbReference type="ARBA" id="ARBA00023204"/>
    </source>
</evidence>
<dbReference type="Pfam" id="PF02245">
    <property type="entry name" value="Pur_DNA_glyco"/>
    <property type="match status" value="1"/>
</dbReference>
<dbReference type="EMBL" id="GG698806">
    <property type="protein sequence ID" value="EEU29685.1"/>
    <property type="molecule type" value="Genomic_DNA"/>
</dbReference>
<dbReference type="PANTHER" id="PTHR10429:SF0">
    <property type="entry name" value="DNA-3-METHYLADENINE GLYCOSYLASE"/>
    <property type="match status" value="1"/>
</dbReference>
<dbReference type="GO" id="GO:0003677">
    <property type="term" value="F:DNA binding"/>
    <property type="evidence" value="ECO:0007669"/>
    <property type="project" value="InterPro"/>
</dbReference>
<dbReference type="InterPro" id="IPR036995">
    <property type="entry name" value="MPG_sf"/>
</dbReference>
<dbReference type="AlphaFoldDB" id="C7XXR5"/>
<dbReference type="RefSeq" id="WP_006917418.1">
    <property type="nucleotide sequence ID" value="NZ_GG698806.1"/>
</dbReference>
<dbReference type="GO" id="GO:0006284">
    <property type="term" value="P:base-excision repair"/>
    <property type="evidence" value="ECO:0007669"/>
    <property type="project" value="InterPro"/>
</dbReference>
<comment type="similarity">
    <text evidence="1 5">Belongs to the DNA glycosylase MPG family.</text>
</comment>
<dbReference type="Proteomes" id="UP000003987">
    <property type="component" value="Unassembled WGS sequence"/>
</dbReference>
<dbReference type="FunFam" id="3.10.300.10:FF:000001">
    <property type="entry name" value="Putative 3-methyladenine DNA glycosylase"/>
    <property type="match status" value="1"/>
</dbReference>
<dbReference type="eggNOG" id="COG2094">
    <property type="taxonomic scope" value="Bacteria"/>
</dbReference>
<dbReference type="HAMAP" id="MF_00527">
    <property type="entry name" value="3MGH"/>
    <property type="match status" value="1"/>
</dbReference>
<dbReference type="CDD" id="cd00540">
    <property type="entry name" value="AAG"/>
    <property type="match status" value="1"/>
</dbReference>
<keyword evidence="2 5" id="KW-0227">DNA damage</keyword>
<evidence type="ECO:0000256" key="3">
    <source>
        <dbReference type="ARBA" id="ARBA00022801"/>
    </source>
</evidence>
<evidence type="ECO:0000313" key="7">
    <source>
        <dbReference type="Proteomes" id="UP000003987"/>
    </source>
</evidence>
<dbReference type="InterPro" id="IPR011034">
    <property type="entry name" value="Formyl_transferase-like_C_sf"/>
</dbReference>
<evidence type="ECO:0000256" key="5">
    <source>
        <dbReference type="HAMAP-Rule" id="MF_00527"/>
    </source>
</evidence>
<dbReference type="GO" id="GO:0003905">
    <property type="term" value="F:alkylbase DNA N-glycosylase activity"/>
    <property type="evidence" value="ECO:0007669"/>
    <property type="project" value="InterPro"/>
</dbReference>
<organism evidence="6 7">
    <name type="scientific">Limosilactobacillus coleohominis 101-4-CHN</name>
    <dbReference type="NCBI Taxonomy" id="575594"/>
    <lineage>
        <taxon>Bacteria</taxon>
        <taxon>Bacillati</taxon>
        <taxon>Bacillota</taxon>
        <taxon>Bacilli</taxon>
        <taxon>Lactobacillales</taxon>
        <taxon>Lactobacillaceae</taxon>
        <taxon>Limosilactobacillus</taxon>
    </lineage>
</organism>
<keyword evidence="4 5" id="KW-0234">DNA repair</keyword>
<keyword evidence="6" id="KW-0326">Glycosidase</keyword>
<dbReference type="STRING" id="575594.HMPREF0501_01479"/>
<dbReference type="NCBIfam" id="TIGR00567">
    <property type="entry name" value="3mg"/>
    <property type="match status" value="1"/>
</dbReference>
<evidence type="ECO:0000256" key="1">
    <source>
        <dbReference type="ARBA" id="ARBA00009232"/>
    </source>
</evidence>